<organism evidence="4 5">
    <name type="scientific">Streptomyces marispadix</name>
    <dbReference type="NCBI Taxonomy" id="2922868"/>
    <lineage>
        <taxon>Bacteria</taxon>
        <taxon>Bacillati</taxon>
        <taxon>Actinomycetota</taxon>
        <taxon>Actinomycetes</taxon>
        <taxon>Kitasatosporales</taxon>
        <taxon>Streptomycetaceae</taxon>
        <taxon>Streptomyces</taxon>
    </lineage>
</organism>
<dbReference type="EMBL" id="JAKWJU010000002">
    <property type="protein sequence ID" value="MCH6161254.1"/>
    <property type="molecule type" value="Genomic_DNA"/>
</dbReference>
<dbReference type="SMART" id="SM00754">
    <property type="entry name" value="CHRD"/>
    <property type="match status" value="1"/>
</dbReference>
<protein>
    <submittedName>
        <fullName evidence="4">CHRD domain-containing protein</fullName>
    </submittedName>
</protein>
<dbReference type="InterPro" id="IPR010895">
    <property type="entry name" value="CHRD"/>
</dbReference>
<sequence length="170" mass="17743">MRVTTAAAAAVLGAAALLGSAGTATAATAHTATTATADPAGGHGSHLVRLDGRQEVPGPGDPDGSGRLNYRIHHGKFCYKLSVRDIAPPNAAHIHFGPRGEAGPIAVTLRTPPENGSVRGCIRAQQTQTPQNAARVLTRWELQGIKQNPFFFYVNVHTPEFPAGAVRGQL</sequence>
<name>A0ABS9SYA1_9ACTN</name>
<evidence type="ECO:0000256" key="2">
    <source>
        <dbReference type="SAM" id="SignalP"/>
    </source>
</evidence>
<dbReference type="Pfam" id="PF07452">
    <property type="entry name" value="CHRD"/>
    <property type="match status" value="1"/>
</dbReference>
<gene>
    <name evidence="4" type="ORF">MMA15_12855</name>
</gene>
<feature type="domain" description="CHRD" evidence="3">
    <location>
        <begin position="45"/>
        <end position="170"/>
    </location>
</feature>
<feature type="signal peptide" evidence="2">
    <location>
        <begin position="1"/>
        <end position="26"/>
    </location>
</feature>
<evidence type="ECO:0000256" key="1">
    <source>
        <dbReference type="SAM" id="MobiDB-lite"/>
    </source>
</evidence>
<feature type="region of interest" description="Disordered" evidence="1">
    <location>
        <begin position="34"/>
        <end position="67"/>
    </location>
</feature>
<proteinExistence type="predicted"/>
<dbReference type="RefSeq" id="WP_241059556.1">
    <property type="nucleotide sequence ID" value="NZ_JAKWJU010000002.1"/>
</dbReference>
<reference evidence="4" key="1">
    <citation type="submission" date="2022-03" db="EMBL/GenBank/DDBJ databases">
        <authorList>
            <person name="Santos J.D.N."/>
            <person name="Kallscheuer N."/>
            <person name="Jogler C."/>
            <person name="Lage O.M."/>
        </authorList>
    </citation>
    <scope>NUCLEOTIDE SEQUENCE</scope>
    <source>
        <strain evidence="4">M600PL45_2</strain>
    </source>
</reference>
<dbReference type="Proteomes" id="UP001166784">
    <property type="component" value="Unassembled WGS sequence"/>
</dbReference>
<comment type="caution">
    <text evidence="4">The sequence shown here is derived from an EMBL/GenBank/DDBJ whole genome shotgun (WGS) entry which is preliminary data.</text>
</comment>
<feature type="chain" id="PRO_5045410404" evidence="2">
    <location>
        <begin position="27"/>
        <end position="170"/>
    </location>
</feature>
<keyword evidence="5" id="KW-1185">Reference proteome</keyword>
<keyword evidence="2" id="KW-0732">Signal</keyword>
<evidence type="ECO:0000313" key="4">
    <source>
        <dbReference type="EMBL" id="MCH6161254.1"/>
    </source>
</evidence>
<reference evidence="4" key="2">
    <citation type="journal article" date="2023" name="Int. J. Syst. Evol. Microbiol.">
        <title>Streptomyces marispadix sp. nov., isolated from marine beach sediment of the Northern Coast of Portugal.</title>
        <authorList>
            <person name="dos Santos J.D.N."/>
            <person name="Vitorino I.R."/>
            <person name="Kallscheuer N."/>
            <person name="Srivastava A."/>
            <person name="Krautwurst S."/>
            <person name="Marz M."/>
            <person name="Jogler C."/>
            <person name="Lobo Da Cunha A."/>
            <person name="Catita J."/>
            <person name="Goncalves H."/>
            <person name="Gonzalez I."/>
            <person name="Reyes F."/>
            <person name="Lage O.M."/>
        </authorList>
    </citation>
    <scope>NUCLEOTIDE SEQUENCE</scope>
    <source>
        <strain evidence="4">M600PL45_2</strain>
    </source>
</reference>
<evidence type="ECO:0000313" key="5">
    <source>
        <dbReference type="Proteomes" id="UP001166784"/>
    </source>
</evidence>
<accession>A0ABS9SYA1</accession>
<evidence type="ECO:0000259" key="3">
    <source>
        <dbReference type="SMART" id="SM00754"/>
    </source>
</evidence>